<sequence length="196" mass="22567">MLDELAKFVFTFPFIVRNPSETRVGPTYPHPDKCVHKFLTTFGNTETKAEAGYYKFFSYLFVRALSIIKECDRRSESLPEWWRSYLAKPNNRERLYSEAVKFAESSLTPNPQKGEKELFKVIPSPVLKKEAVKAVIYFDEAHELSNYQVGPGQKNRLEVLYSCLDIFLSCPLMFISTSTTSSLYQMATPLCSKSDR</sequence>
<dbReference type="HOGENOM" id="CLU_1389889_0_0_1"/>
<dbReference type="Proteomes" id="UP000054549">
    <property type="component" value="Unassembled WGS sequence"/>
</dbReference>
<dbReference type="STRING" id="946122.A0A0C2WGW4"/>
<evidence type="ECO:0000313" key="2">
    <source>
        <dbReference type="Proteomes" id="UP000054549"/>
    </source>
</evidence>
<gene>
    <name evidence="1" type="ORF">M378DRAFT_909602</name>
</gene>
<dbReference type="EMBL" id="KN818294">
    <property type="protein sequence ID" value="KIL60712.1"/>
    <property type="molecule type" value="Genomic_DNA"/>
</dbReference>
<dbReference type="AlphaFoldDB" id="A0A0C2WGW4"/>
<organism evidence="1 2">
    <name type="scientific">Amanita muscaria (strain Koide BX008)</name>
    <dbReference type="NCBI Taxonomy" id="946122"/>
    <lineage>
        <taxon>Eukaryota</taxon>
        <taxon>Fungi</taxon>
        <taxon>Dikarya</taxon>
        <taxon>Basidiomycota</taxon>
        <taxon>Agaricomycotina</taxon>
        <taxon>Agaricomycetes</taxon>
        <taxon>Agaricomycetidae</taxon>
        <taxon>Agaricales</taxon>
        <taxon>Pluteineae</taxon>
        <taxon>Amanitaceae</taxon>
        <taxon>Amanita</taxon>
    </lineage>
</organism>
<keyword evidence="2" id="KW-1185">Reference proteome</keyword>
<accession>A0A0C2WGW4</accession>
<proteinExistence type="predicted"/>
<dbReference type="InParanoid" id="A0A0C2WGW4"/>
<protein>
    <submittedName>
        <fullName evidence="1">Uncharacterized protein</fullName>
    </submittedName>
</protein>
<reference evidence="1 2" key="1">
    <citation type="submission" date="2014-04" db="EMBL/GenBank/DDBJ databases">
        <title>Evolutionary Origins and Diversification of the Mycorrhizal Mutualists.</title>
        <authorList>
            <consortium name="DOE Joint Genome Institute"/>
            <consortium name="Mycorrhizal Genomics Consortium"/>
            <person name="Kohler A."/>
            <person name="Kuo A."/>
            <person name="Nagy L.G."/>
            <person name="Floudas D."/>
            <person name="Copeland A."/>
            <person name="Barry K.W."/>
            <person name="Cichocki N."/>
            <person name="Veneault-Fourrey C."/>
            <person name="LaButti K."/>
            <person name="Lindquist E.A."/>
            <person name="Lipzen A."/>
            <person name="Lundell T."/>
            <person name="Morin E."/>
            <person name="Murat C."/>
            <person name="Riley R."/>
            <person name="Ohm R."/>
            <person name="Sun H."/>
            <person name="Tunlid A."/>
            <person name="Henrissat B."/>
            <person name="Grigoriev I.V."/>
            <person name="Hibbett D.S."/>
            <person name="Martin F."/>
        </authorList>
    </citation>
    <scope>NUCLEOTIDE SEQUENCE [LARGE SCALE GENOMIC DNA]</scope>
    <source>
        <strain evidence="1 2">Koide BX008</strain>
    </source>
</reference>
<name>A0A0C2WGW4_AMAMK</name>
<evidence type="ECO:0000313" key="1">
    <source>
        <dbReference type="EMBL" id="KIL60712.1"/>
    </source>
</evidence>